<evidence type="ECO:0000256" key="6">
    <source>
        <dbReference type="SAM" id="Phobius"/>
    </source>
</evidence>
<dbReference type="InterPro" id="IPR036259">
    <property type="entry name" value="MFS_trans_sf"/>
</dbReference>
<dbReference type="Gene3D" id="1.20.1250.20">
    <property type="entry name" value="MFS general substrate transporter like domains"/>
    <property type="match status" value="1"/>
</dbReference>
<protein>
    <submittedName>
        <fullName evidence="8">Permeases of the major facilitator superfamily</fullName>
    </submittedName>
</protein>
<dbReference type="InterPro" id="IPR020846">
    <property type="entry name" value="MFS_dom"/>
</dbReference>
<evidence type="ECO:0000256" key="3">
    <source>
        <dbReference type="ARBA" id="ARBA00022692"/>
    </source>
</evidence>
<keyword evidence="3 6" id="KW-0812">Transmembrane</keyword>
<dbReference type="Pfam" id="PF11700">
    <property type="entry name" value="ATG22"/>
    <property type="match status" value="1"/>
</dbReference>
<accession>A0A286TV89</accession>
<dbReference type="PANTHER" id="PTHR23519">
    <property type="entry name" value="AUTOPHAGY-RELATED PROTEIN 22"/>
    <property type="match status" value="1"/>
</dbReference>
<comment type="caution">
    <text evidence="8">The sequence shown here is derived from an EMBL/GenBank/DDBJ whole genome shotgun (WGS) entry which is preliminary data.</text>
</comment>
<dbReference type="EMBL" id="BAOS01000004">
    <property type="protein sequence ID" value="GAX59789.1"/>
    <property type="molecule type" value="Genomic_DNA"/>
</dbReference>
<evidence type="ECO:0000256" key="2">
    <source>
        <dbReference type="ARBA" id="ARBA00022448"/>
    </source>
</evidence>
<feature type="transmembrane region" description="Helical" evidence="6">
    <location>
        <begin position="117"/>
        <end position="136"/>
    </location>
</feature>
<dbReference type="Proteomes" id="UP000218542">
    <property type="component" value="Unassembled WGS sequence"/>
</dbReference>
<keyword evidence="4 6" id="KW-1133">Transmembrane helix</keyword>
<keyword evidence="5 6" id="KW-0472">Membrane</keyword>
<keyword evidence="9" id="KW-1185">Reference proteome</keyword>
<evidence type="ECO:0000313" key="9">
    <source>
        <dbReference type="Proteomes" id="UP000218542"/>
    </source>
</evidence>
<feature type="transmembrane region" description="Helical" evidence="6">
    <location>
        <begin position="59"/>
        <end position="77"/>
    </location>
</feature>
<dbReference type="GO" id="GO:0022857">
    <property type="term" value="F:transmembrane transporter activity"/>
    <property type="evidence" value="ECO:0007669"/>
    <property type="project" value="InterPro"/>
</dbReference>
<feature type="transmembrane region" description="Helical" evidence="6">
    <location>
        <begin position="83"/>
        <end position="105"/>
    </location>
</feature>
<dbReference type="GO" id="GO:0012505">
    <property type="term" value="C:endomembrane system"/>
    <property type="evidence" value="ECO:0007669"/>
    <property type="project" value="UniProtKB-SubCell"/>
</dbReference>
<dbReference type="InterPro" id="IPR024671">
    <property type="entry name" value="Atg22-like"/>
</dbReference>
<organism evidence="8 9">
    <name type="scientific">Candidatus Scalindua japonica</name>
    <dbReference type="NCBI Taxonomy" id="1284222"/>
    <lineage>
        <taxon>Bacteria</taxon>
        <taxon>Pseudomonadati</taxon>
        <taxon>Planctomycetota</taxon>
        <taxon>Candidatus Brocadiia</taxon>
        <taxon>Candidatus Brocadiales</taxon>
        <taxon>Candidatus Scalinduaceae</taxon>
        <taxon>Candidatus Scalindua</taxon>
    </lineage>
</organism>
<sequence>MFYNDGIHTVIRMATIYGKDELALNNQTLMGTLLLVQFIGIGGALLFSRISKTFGTKRILILAMFLWLGILCYAYIITSTLDFWILGIAVGLVLGGSQALSRSFYGSMIPAKESAEFFGFYSVFEKFSAIWGPFVFGSIRQITGTSRLAILSLVVFFIIGIVLLYFVKENSKPQNH</sequence>
<dbReference type="PROSITE" id="PS50850">
    <property type="entry name" value="MFS"/>
    <property type="match status" value="1"/>
</dbReference>
<evidence type="ECO:0000256" key="5">
    <source>
        <dbReference type="ARBA" id="ARBA00023136"/>
    </source>
</evidence>
<evidence type="ECO:0000256" key="1">
    <source>
        <dbReference type="ARBA" id="ARBA00004127"/>
    </source>
</evidence>
<dbReference type="AlphaFoldDB" id="A0A286TV89"/>
<reference evidence="9" key="1">
    <citation type="journal article" date="2017" name="Environ. Microbiol. Rep.">
        <title>Genetic Diversity of Marine Anaerobic Ammonium-Oxidizing Bacteria as Revealed by Genomic and Proteomic Analyses of 'Candidatus Scalindua japonica'.</title>
        <authorList>
            <person name="Oshiki M."/>
            <person name="Mizuto K."/>
            <person name="Kimura Z."/>
            <person name="Kindaichi T."/>
            <person name="Satoh H."/>
            <person name="Okabe S."/>
        </authorList>
    </citation>
    <scope>NUCLEOTIDE SEQUENCE [LARGE SCALE GENOMIC DNA]</scope>
    <source>
        <strain evidence="9">husup-a2</strain>
    </source>
</reference>
<feature type="transmembrane region" description="Helical" evidence="6">
    <location>
        <begin position="148"/>
        <end position="167"/>
    </location>
</feature>
<evidence type="ECO:0000259" key="7">
    <source>
        <dbReference type="PROSITE" id="PS50850"/>
    </source>
</evidence>
<dbReference type="SUPFAM" id="SSF103473">
    <property type="entry name" value="MFS general substrate transporter"/>
    <property type="match status" value="1"/>
</dbReference>
<gene>
    <name evidence="8" type="ORF">SCALIN_C04_0277</name>
</gene>
<dbReference type="InterPro" id="IPR050495">
    <property type="entry name" value="ATG22/LtaA_families"/>
</dbReference>
<name>A0A286TV89_9BACT</name>
<proteinExistence type="predicted"/>
<comment type="subcellular location">
    <subcellularLocation>
        <location evidence="1">Endomembrane system</location>
        <topology evidence="1">Multi-pass membrane protein</topology>
    </subcellularLocation>
</comment>
<dbReference type="PANTHER" id="PTHR23519:SF1">
    <property type="entry name" value="AUTOPHAGY-RELATED PROTEIN 22"/>
    <property type="match status" value="1"/>
</dbReference>
<evidence type="ECO:0000313" key="8">
    <source>
        <dbReference type="EMBL" id="GAX59789.1"/>
    </source>
</evidence>
<feature type="domain" description="Major facilitator superfamily (MFS) profile" evidence="7">
    <location>
        <begin position="1"/>
        <end position="172"/>
    </location>
</feature>
<keyword evidence="2" id="KW-0813">Transport</keyword>
<evidence type="ECO:0000256" key="4">
    <source>
        <dbReference type="ARBA" id="ARBA00022989"/>
    </source>
</evidence>
<feature type="transmembrane region" description="Helical" evidence="6">
    <location>
        <begin position="29"/>
        <end position="47"/>
    </location>
</feature>